<evidence type="ECO:0000256" key="2">
    <source>
        <dbReference type="ARBA" id="ARBA00005801"/>
    </source>
</evidence>
<comment type="subcellular location">
    <subcellularLocation>
        <location evidence="1">Cell inner membrane</location>
        <topology evidence="1">Multi-pass membrane protein</topology>
    </subcellularLocation>
    <subcellularLocation>
        <location evidence="9">Cell membrane</location>
        <topology evidence="9">Multi-pass membrane protein</topology>
    </subcellularLocation>
</comment>
<evidence type="ECO:0000256" key="4">
    <source>
        <dbReference type="ARBA" id="ARBA00022519"/>
    </source>
</evidence>
<feature type="transmembrane region" description="Helical" evidence="10">
    <location>
        <begin position="144"/>
        <end position="162"/>
    </location>
</feature>
<evidence type="ECO:0000313" key="13">
    <source>
        <dbReference type="EMBL" id="MDR5651957.1"/>
    </source>
</evidence>
<evidence type="ECO:0000256" key="5">
    <source>
        <dbReference type="ARBA" id="ARBA00022692"/>
    </source>
</evidence>
<feature type="transmembrane region" description="Helical" evidence="10">
    <location>
        <begin position="119"/>
        <end position="138"/>
    </location>
</feature>
<evidence type="ECO:0000256" key="7">
    <source>
        <dbReference type="ARBA" id="ARBA00023136"/>
    </source>
</evidence>
<keyword evidence="9" id="KW-0511">Multifunctional enzyme</keyword>
<feature type="domain" description="Prepilin type IV endopeptidase peptidase" evidence="11">
    <location>
        <begin position="101"/>
        <end position="207"/>
    </location>
</feature>
<dbReference type="Pfam" id="PF01478">
    <property type="entry name" value="Peptidase_A24"/>
    <property type="match status" value="1"/>
</dbReference>
<evidence type="ECO:0000259" key="12">
    <source>
        <dbReference type="Pfam" id="PF06750"/>
    </source>
</evidence>
<dbReference type="GO" id="GO:0016787">
    <property type="term" value="F:hydrolase activity"/>
    <property type="evidence" value="ECO:0007669"/>
    <property type="project" value="UniProtKB-KW"/>
</dbReference>
<dbReference type="PANTHER" id="PTHR30487">
    <property type="entry name" value="TYPE 4 PREPILIN-LIKE PROTEINS LEADER PEPTIDE-PROCESSING ENZYME"/>
    <property type="match status" value="1"/>
</dbReference>
<evidence type="ECO:0000256" key="10">
    <source>
        <dbReference type="SAM" id="Phobius"/>
    </source>
</evidence>
<feature type="transmembrane region" description="Helical" evidence="10">
    <location>
        <begin position="94"/>
        <end position="112"/>
    </location>
</feature>
<evidence type="ECO:0000259" key="11">
    <source>
        <dbReference type="Pfam" id="PF01478"/>
    </source>
</evidence>
<dbReference type="EMBL" id="JAVKPH010000004">
    <property type="protein sequence ID" value="MDR5651957.1"/>
    <property type="molecule type" value="Genomic_DNA"/>
</dbReference>
<keyword evidence="9 13" id="KW-0378">Hydrolase</keyword>
<dbReference type="Pfam" id="PF06750">
    <property type="entry name" value="A24_N_bact"/>
    <property type="match status" value="1"/>
</dbReference>
<evidence type="ECO:0000256" key="9">
    <source>
        <dbReference type="RuleBase" id="RU003794"/>
    </source>
</evidence>
<proteinExistence type="inferred from homology"/>
<keyword evidence="3" id="KW-1003">Cell membrane</keyword>
<comment type="similarity">
    <text evidence="2 8">Belongs to the peptidase A24 family.</text>
</comment>
<keyword evidence="9" id="KW-0808">Transferase</keyword>
<gene>
    <name evidence="13" type="ORF">RGD00_05050</name>
</gene>
<protein>
    <recommendedName>
        <fullName evidence="9">Prepilin leader peptidase/N-methyltransferase</fullName>
        <ecNumber evidence="9">2.1.1.-</ecNumber>
        <ecNumber evidence="9">3.4.23.43</ecNumber>
    </recommendedName>
</protein>
<accession>A0ABU1F515</accession>
<feature type="domain" description="Prepilin peptidase A24 N-terminal" evidence="12">
    <location>
        <begin position="9"/>
        <end position="84"/>
    </location>
</feature>
<dbReference type="PANTHER" id="PTHR30487:SF0">
    <property type="entry name" value="PREPILIN LEADER PEPTIDASE_N-METHYLTRANSFERASE-RELATED"/>
    <property type="match status" value="1"/>
</dbReference>
<name>A0ABU1F515_9RHOB</name>
<comment type="function">
    <text evidence="9">Plays an essential role in type IV pili and type II pseudopili formation by proteolytically removing the leader sequence from substrate proteins and subsequently monomethylating the alpha-amino group of the newly exposed N-terminal phenylalanine.</text>
</comment>
<evidence type="ECO:0000256" key="3">
    <source>
        <dbReference type="ARBA" id="ARBA00022475"/>
    </source>
</evidence>
<comment type="catalytic activity">
    <reaction evidence="9">
        <text>Typically cleaves a -Gly-|-Phe- bond to release an N-terminal, basic peptide of 5-8 residues from type IV prepilin, and then N-methylates the new N-terminal amino group, the methyl donor being S-adenosyl-L-methionine.</text>
        <dbReference type="EC" id="3.4.23.43"/>
    </reaction>
</comment>
<sequence>MEPWLLLILSPFAGSFLGVLADRLPEGRDVLTARSRCAACGHVLGPADLVPILSWAWRRGRCGHCGAAIPLHLPLIEAGAMAGAALALALDPPGGALAGALVLWLLATLALADARHRRLPDVLTAALAVVALSVALAAGHGGAALAGAAIGAGGFWLIRIAYRALRGREGLGMGDVKLMAGIGALHPLADLPLVVALGAGLGLAWALAAHRGRPPAALALPFGSFLCAGSALVLVAGWLAPAL</sequence>
<dbReference type="InterPro" id="IPR010627">
    <property type="entry name" value="Prepilin_pept_A24_N"/>
</dbReference>
<evidence type="ECO:0000313" key="14">
    <source>
        <dbReference type="Proteomes" id="UP001247754"/>
    </source>
</evidence>
<keyword evidence="7 10" id="KW-0472">Membrane</keyword>
<dbReference type="Proteomes" id="UP001247754">
    <property type="component" value="Unassembled WGS sequence"/>
</dbReference>
<keyword evidence="6 10" id="KW-1133">Transmembrane helix</keyword>
<evidence type="ECO:0000256" key="1">
    <source>
        <dbReference type="ARBA" id="ARBA00004429"/>
    </source>
</evidence>
<evidence type="ECO:0000256" key="6">
    <source>
        <dbReference type="ARBA" id="ARBA00022989"/>
    </source>
</evidence>
<evidence type="ECO:0000256" key="8">
    <source>
        <dbReference type="RuleBase" id="RU003793"/>
    </source>
</evidence>
<dbReference type="EC" id="2.1.1.-" evidence="9"/>
<keyword evidence="4" id="KW-0997">Cell inner membrane</keyword>
<feature type="transmembrane region" description="Helical" evidence="10">
    <location>
        <begin position="219"/>
        <end position="240"/>
    </location>
</feature>
<feature type="transmembrane region" description="Helical" evidence="10">
    <location>
        <begin position="183"/>
        <end position="207"/>
    </location>
</feature>
<dbReference type="InterPro" id="IPR000045">
    <property type="entry name" value="Prepilin_IV_endopep_pep"/>
</dbReference>
<dbReference type="Gene3D" id="1.20.120.1220">
    <property type="match status" value="1"/>
</dbReference>
<reference evidence="13 14" key="1">
    <citation type="submission" date="2023-09" db="EMBL/GenBank/DDBJ databases">
        <title>Xinfangfangia sedmenti sp. nov., isolated the sedment.</title>
        <authorList>
            <person name="Xu L."/>
        </authorList>
    </citation>
    <scope>NUCLEOTIDE SEQUENCE [LARGE SCALE GENOMIC DNA]</scope>
    <source>
        <strain evidence="13 14">LG-4</strain>
    </source>
</reference>
<organism evidence="13 14">
    <name type="scientific">Ruixingdingia sedimenti</name>
    <dbReference type="NCBI Taxonomy" id="3073604"/>
    <lineage>
        <taxon>Bacteria</taxon>
        <taxon>Pseudomonadati</taxon>
        <taxon>Pseudomonadota</taxon>
        <taxon>Alphaproteobacteria</taxon>
        <taxon>Rhodobacterales</taxon>
        <taxon>Paracoccaceae</taxon>
        <taxon>Ruixingdingia</taxon>
    </lineage>
</organism>
<keyword evidence="14" id="KW-1185">Reference proteome</keyword>
<dbReference type="InterPro" id="IPR014032">
    <property type="entry name" value="Peptidase_A24A_bac"/>
</dbReference>
<dbReference type="PRINTS" id="PR00864">
    <property type="entry name" value="PREPILNPTASE"/>
</dbReference>
<dbReference type="EC" id="3.4.23.43" evidence="9"/>
<keyword evidence="5 9" id="KW-0812">Transmembrane</keyword>
<dbReference type="InterPro" id="IPR050882">
    <property type="entry name" value="Prepilin_peptidase/N-MTase"/>
</dbReference>
<comment type="caution">
    <text evidence="13">The sequence shown here is derived from an EMBL/GenBank/DDBJ whole genome shotgun (WGS) entry which is preliminary data.</text>
</comment>
<dbReference type="RefSeq" id="WP_310456205.1">
    <property type="nucleotide sequence ID" value="NZ_JAVKPH010000004.1"/>
</dbReference>
<keyword evidence="9" id="KW-0489">Methyltransferase</keyword>
<keyword evidence="9" id="KW-0645">Protease</keyword>